<sequence>MATFIFLSYRNRSAGGFGLLLLLVLSLIAAVANSAETTKVLAWRLQAYHLHHHADGTTAAASDAAPVLLSERDLLSDSCALDTVVTALAAKKNSAVASTTQSVSLHRQEFVPVRAVVNPVTRRTSSVRENDSGMPESAASTELRKRDAAPTQLHAVGLVDLGVFQAESVEAAKTAISPLTDVDGEDDGTVLPVLTDPRDETERPFDVSFFLGDFTRTLCLGAAVYANAKDVGNRAAAIAVWVPHSVSPACAMRLSPFLRGSAGLSLTGEDLLQEWPLSQQQRCHLSQGHRFGFTFTPSQAQAKMPSFCAYEMTTAGVTVAPTPGTRRQLKCEVYVDLQVLTWYSETLAEIHANDTVVKIAAAVTEVVVPARGTAPSAQTRASLPPYQADQLAAFTPQEESNQSRIAHPAAAREERFPRFMHPLASTTNRVGEISRYKGTLRCTRAAVGRGFWFSGASECVEMAKERLTSNTDNQHRRFSLVRDCLLLLLMALAVAGFAGVLTGRVVKTVRSSRRRPTLPRW</sequence>
<feature type="region of interest" description="Disordered" evidence="1">
    <location>
        <begin position="122"/>
        <end position="146"/>
    </location>
</feature>
<dbReference type="VEuPathDB" id="TriTrypDB:LpyrH10_01_6680"/>
<feature type="chain" id="PRO_5005847172" evidence="3">
    <location>
        <begin position="35"/>
        <end position="521"/>
    </location>
</feature>
<evidence type="ECO:0000313" key="4">
    <source>
        <dbReference type="EMBL" id="KPA86522.1"/>
    </source>
</evidence>
<feature type="transmembrane region" description="Helical" evidence="2">
    <location>
        <begin position="485"/>
        <end position="506"/>
    </location>
</feature>
<keyword evidence="2" id="KW-0812">Transmembrane</keyword>
<proteinExistence type="predicted"/>
<evidence type="ECO:0000256" key="3">
    <source>
        <dbReference type="SAM" id="SignalP"/>
    </source>
</evidence>
<dbReference type="GeneID" id="26900965"/>
<gene>
    <name evidence="4" type="ORF">ABB37_00668</name>
</gene>
<keyword evidence="2" id="KW-0472">Membrane</keyword>
<dbReference type="RefSeq" id="XP_015664961.1">
    <property type="nucleotide sequence ID" value="XM_015796953.1"/>
</dbReference>
<feature type="signal peptide" evidence="3">
    <location>
        <begin position="1"/>
        <end position="34"/>
    </location>
</feature>
<dbReference type="Proteomes" id="UP000037923">
    <property type="component" value="Unassembled WGS sequence"/>
</dbReference>
<reference evidence="4 5" key="1">
    <citation type="submission" date="2015-07" db="EMBL/GenBank/DDBJ databases">
        <title>High-quality genome of monoxenous trypanosomatid Leptomonas pyrrhocoris.</title>
        <authorList>
            <person name="Flegontov P."/>
            <person name="Butenko A."/>
            <person name="Firsov S."/>
            <person name="Vlcek C."/>
            <person name="Logacheva M.D."/>
            <person name="Field M."/>
            <person name="Filatov D."/>
            <person name="Flegontova O."/>
            <person name="Gerasimov E."/>
            <person name="Jackson A.P."/>
            <person name="Kelly S."/>
            <person name="Opperdoes F."/>
            <person name="O'Reilly A."/>
            <person name="Votypka J."/>
            <person name="Yurchenko V."/>
            <person name="Lukes J."/>
        </authorList>
    </citation>
    <scope>NUCLEOTIDE SEQUENCE [LARGE SCALE GENOMIC DNA]</scope>
    <source>
        <strain evidence="4">H10</strain>
    </source>
</reference>
<accession>A0A0N0E0J5</accession>
<comment type="caution">
    <text evidence="4">The sequence shown here is derived from an EMBL/GenBank/DDBJ whole genome shotgun (WGS) entry which is preliminary data.</text>
</comment>
<organism evidence="4 5">
    <name type="scientific">Leptomonas pyrrhocoris</name>
    <name type="common">Firebug parasite</name>
    <dbReference type="NCBI Taxonomy" id="157538"/>
    <lineage>
        <taxon>Eukaryota</taxon>
        <taxon>Discoba</taxon>
        <taxon>Euglenozoa</taxon>
        <taxon>Kinetoplastea</taxon>
        <taxon>Metakinetoplastina</taxon>
        <taxon>Trypanosomatida</taxon>
        <taxon>Trypanosomatidae</taxon>
        <taxon>Leishmaniinae</taxon>
        <taxon>Leptomonas</taxon>
    </lineage>
</organism>
<dbReference type="OrthoDB" id="10467611at2759"/>
<keyword evidence="2" id="KW-1133">Transmembrane helix</keyword>
<name>A0A0N0E0J5_LEPPY</name>
<dbReference type="OMA" id="SPACAMR"/>
<evidence type="ECO:0000313" key="5">
    <source>
        <dbReference type="Proteomes" id="UP000037923"/>
    </source>
</evidence>
<evidence type="ECO:0000256" key="2">
    <source>
        <dbReference type="SAM" id="Phobius"/>
    </source>
</evidence>
<dbReference type="AlphaFoldDB" id="A0A0N0E0J5"/>
<evidence type="ECO:0000256" key="1">
    <source>
        <dbReference type="SAM" id="MobiDB-lite"/>
    </source>
</evidence>
<protein>
    <submittedName>
        <fullName evidence="4">Uncharacterized protein</fullName>
    </submittedName>
</protein>
<dbReference type="EMBL" id="LGTL01000001">
    <property type="protein sequence ID" value="KPA86522.1"/>
    <property type="molecule type" value="Genomic_DNA"/>
</dbReference>
<keyword evidence="5" id="KW-1185">Reference proteome</keyword>
<keyword evidence="3" id="KW-0732">Signal</keyword>